<keyword evidence="3 5" id="KW-1133">Transmembrane helix</keyword>
<dbReference type="Proteomes" id="UP000297527">
    <property type="component" value="Unassembled WGS sequence"/>
</dbReference>
<comment type="caution">
    <text evidence="7">The sequence shown here is derived from an EMBL/GenBank/DDBJ whole genome shotgun (WGS) entry which is preliminary data.</text>
</comment>
<evidence type="ECO:0000313" key="7">
    <source>
        <dbReference type="EMBL" id="TGO63743.1"/>
    </source>
</evidence>
<dbReference type="GO" id="GO:0000329">
    <property type="term" value="C:fungal-type vacuole membrane"/>
    <property type="evidence" value="ECO:0007669"/>
    <property type="project" value="TreeGrafter"/>
</dbReference>
<name>A0A4Z1J3U8_9HELO</name>
<dbReference type="PANTHER" id="PTHR23501">
    <property type="entry name" value="MAJOR FACILITATOR SUPERFAMILY"/>
    <property type="match status" value="1"/>
</dbReference>
<evidence type="ECO:0000256" key="1">
    <source>
        <dbReference type="ARBA" id="ARBA00004141"/>
    </source>
</evidence>
<dbReference type="GO" id="GO:0015174">
    <property type="term" value="F:basic amino acid transmembrane transporter activity"/>
    <property type="evidence" value="ECO:0007669"/>
    <property type="project" value="TreeGrafter"/>
</dbReference>
<dbReference type="Pfam" id="PF07690">
    <property type="entry name" value="MFS_1"/>
    <property type="match status" value="1"/>
</dbReference>
<evidence type="ECO:0000256" key="4">
    <source>
        <dbReference type="ARBA" id="ARBA00023136"/>
    </source>
</evidence>
<evidence type="ECO:0000256" key="2">
    <source>
        <dbReference type="ARBA" id="ARBA00022692"/>
    </source>
</evidence>
<dbReference type="InterPro" id="IPR020846">
    <property type="entry name" value="MFS_dom"/>
</dbReference>
<sequence>MAWWGITELVIGLDIFYSEVCQMFRSGLGWNLPVVVVGRLVAGVGGAGINCLVSIVIADMVPIREVAKWRSYVNIAATTRRSLGGPIGGFLTDTIGWRWSFLAQCPPTILALMLVIWKLDITPQ</sequence>
<feature type="domain" description="Major facilitator superfamily (MFS) profile" evidence="6">
    <location>
        <begin position="1"/>
        <end position="124"/>
    </location>
</feature>
<dbReference type="SUPFAM" id="SSF103473">
    <property type="entry name" value="MFS general substrate transporter"/>
    <property type="match status" value="1"/>
</dbReference>
<keyword evidence="8" id="KW-1185">Reference proteome</keyword>
<evidence type="ECO:0000313" key="8">
    <source>
        <dbReference type="Proteomes" id="UP000297527"/>
    </source>
</evidence>
<proteinExistence type="predicted"/>
<evidence type="ECO:0000256" key="5">
    <source>
        <dbReference type="SAM" id="Phobius"/>
    </source>
</evidence>
<dbReference type="PANTHER" id="PTHR23501:SF33">
    <property type="entry name" value="MAJOR FACILITATOR SUPERFAMILY (MFS) PROFILE DOMAIN-CONTAINING PROTEIN"/>
    <property type="match status" value="1"/>
</dbReference>
<feature type="transmembrane region" description="Helical" evidence="5">
    <location>
        <begin position="40"/>
        <end position="61"/>
    </location>
</feature>
<keyword evidence="2 5" id="KW-0812">Transmembrane</keyword>
<evidence type="ECO:0000259" key="6">
    <source>
        <dbReference type="PROSITE" id="PS50850"/>
    </source>
</evidence>
<dbReference type="InterPro" id="IPR036259">
    <property type="entry name" value="MFS_trans_sf"/>
</dbReference>
<dbReference type="PROSITE" id="PS50850">
    <property type="entry name" value="MFS"/>
    <property type="match status" value="1"/>
</dbReference>
<dbReference type="AlphaFoldDB" id="A0A4Z1J3U8"/>
<reference evidence="7 8" key="1">
    <citation type="submission" date="2017-12" db="EMBL/GenBank/DDBJ databases">
        <title>Comparative genomics of Botrytis spp.</title>
        <authorList>
            <person name="Valero-Jimenez C.A."/>
            <person name="Tapia P."/>
            <person name="Veloso J."/>
            <person name="Silva-Moreno E."/>
            <person name="Staats M."/>
            <person name="Valdes J.H."/>
            <person name="Van Kan J.A.L."/>
        </authorList>
    </citation>
    <scope>NUCLEOTIDE SEQUENCE [LARGE SCALE GENOMIC DNA]</scope>
    <source>
        <strain evidence="7 8">MUCL11595</strain>
    </source>
</reference>
<evidence type="ECO:0000256" key="3">
    <source>
        <dbReference type="ARBA" id="ARBA00022989"/>
    </source>
</evidence>
<dbReference type="OrthoDB" id="6770063at2759"/>
<dbReference type="EMBL" id="PQXN01000011">
    <property type="protein sequence ID" value="TGO63743.1"/>
    <property type="molecule type" value="Genomic_DNA"/>
</dbReference>
<keyword evidence="4 5" id="KW-0472">Membrane</keyword>
<accession>A0A4Z1J3U8</accession>
<dbReference type="InterPro" id="IPR011701">
    <property type="entry name" value="MFS"/>
</dbReference>
<gene>
    <name evidence="7" type="ORF">BCON_0011g00870</name>
</gene>
<comment type="subcellular location">
    <subcellularLocation>
        <location evidence="1">Membrane</location>
        <topology evidence="1">Multi-pass membrane protein</topology>
    </subcellularLocation>
</comment>
<organism evidence="7 8">
    <name type="scientific">Botryotinia convoluta</name>
    <dbReference type="NCBI Taxonomy" id="54673"/>
    <lineage>
        <taxon>Eukaryota</taxon>
        <taxon>Fungi</taxon>
        <taxon>Dikarya</taxon>
        <taxon>Ascomycota</taxon>
        <taxon>Pezizomycotina</taxon>
        <taxon>Leotiomycetes</taxon>
        <taxon>Helotiales</taxon>
        <taxon>Sclerotiniaceae</taxon>
        <taxon>Botryotinia</taxon>
    </lineage>
</organism>
<dbReference type="Gene3D" id="1.20.1250.20">
    <property type="entry name" value="MFS general substrate transporter like domains"/>
    <property type="match status" value="1"/>
</dbReference>
<protein>
    <recommendedName>
        <fullName evidence="6">Major facilitator superfamily (MFS) profile domain-containing protein</fullName>
    </recommendedName>
</protein>